<accession>I3D1A0</accession>
<reference evidence="3 4" key="1">
    <citation type="journal article" date="2012" name="J. Bacteriol.">
        <title>Genome sequence of "Candidatus Nitrosopumilus salaria" BD31, an ammonia-oxidizing archaeon from the San Francisco Bay estuary.</title>
        <authorList>
            <person name="Mosier A.C."/>
            <person name="Allen E.E."/>
            <person name="Kim M."/>
            <person name="Ferriera S."/>
            <person name="Francis C.A."/>
        </authorList>
    </citation>
    <scope>NUCLEOTIDE SEQUENCE [LARGE SCALE GENOMIC DNA]</scope>
    <source>
        <strain evidence="3 4">BD31</strain>
    </source>
</reference>
<evidence type="ECO:0000313" key="3">
    <source>
        <dbReference type="EMBL" id="EIJ65493.1"/>
    </source>
</evidence>
<feature type="domain" description="CxxC-x17-CxxC" evidence="2">
    <location>
        <begin position="76"/>
        <end position="112"/>
    </location>
</feature>
<evidence type="ECO:0000256" key="1">
    <source>
        <dbReference type="SAM" id="MobiDB-lite"/>
    </source>
</evidence>
<feature type="domain" description="CxxC-x17-CxxC" evidence="2">
    <location>
        <begin position="7"/>
        <end position="43"/>
    </location>
</feature>
<dbReference type="AlphaFoldDB" id="I3D1A0"/>
<organism evidence="3 4">
    <name type="scientific">Candidatus Nitrosopumilus salarius BD31</name>
    <dbReference type="NCBI Taxonomy" id="859350"/>
    <lineage>
        <taxon>Archaea</taxon>
        <taxon>Nitrososphaerota</taxon>
        <taxon>Nitrososphaeria</taxon>
        <taxon>Nitrosopumilales</taxon>
        <taxon>Nitrosopumilaceae</taxon>
        <taxon>Nitrosopumilus</taxon>
    </lineage>
</organism>
<keyword evidence="4" id="KW-1185">Reference proteome</keyword>
<dbReference type="PATRIC" id="fig|859350.6.peg.1449"/>
<sequence length="114" mass="13165">MSFDREREMFTAKCGDCGNECQVPFKPKDDRPVYCRECFQNHKPAPRPGGRFGGRSGGYGGNDRGSRFGRRDDRPREMFDAKCGDCGNDCQIPFKPRDDRPVYCRECFQNHKQN</sequence>
<gene>
    <name evidence="3" type="ORF">BD31_I0684</name>
</gene>
<evidence type="ECO:0000313" key="4">
    <source>
        <dbReference type="Proteomes" id="UP000003423"/>
    </source>
</evidence>
<dbReference type="Pfam" id="PF23477">
    <property type="entry name" value="zf_Tbcl_2"/>
    <property type="match status" value="2"/>
</dbReference>
<comment type="caution">
    <text evidence="3">The sequence shown here is derived from an EMBL/GenBank/DDBJ whole genome shotgun (WGS) entry which is preliminary data.</text>
</comment>
<name>I3D1A0_9ARCH</name>
<feature type="compositionally biased region" description="Gly residues" evidence="1">
    <location>
        <begin position="50"/>
        <end position="63"/>
    </location>
</feature>
<evidence type="ECO:0000259" key="2">
    <source>
        <dbReference type="Pfam" id="PF23477"/>
    </source>
</evidence>
<feature type="region of interest" description="Disordered" evidence="1">
    <location>
        <begin position="42"/>
        <end position="76"/>
    </location>
</feature>
<proteinExistence type="predicted"/>
<protein>
    <recommendedName>
        <fullName evidence="2">CxxC-x17-CxxC domain-containing protein</fullName>
    </recommendedName>
</protein>
<dbReference type="NCBIfam" id="TIGR04272">
    <property type="entry name" value="cxxc_cxxc_Mbark"/>
    <property type="match status" value="2"/>
</dbReference>
<dbReference type="OrthoDB" id="144439at2157"/>
<dbReference type="EMBL" id="AEXL02000120">
    <property type="protein sequence ID" value="EIJ65493.1"/>
    <property type="molecule type" value="Genomic_DNA"/>
</dbReference>
<feature type="compositionally biased region" description="Basic and acidic residues" evidence="1">
    <location>
        <begin position="64"/>
        <end position="76"/>
    </location>
</feature>
<dbReference type="Proteomes" id="UP000003423">
    <property type="component" value="Unassembled WGS sequence"/>
</dbReference>
<dbReference type="InterPro" id="IPR026363">
    <property type="entry name" value="CxxC-x17-CxxC_dom"/>
</dbReference>